<protein>
    <recommendedName>
        <fullName evidence="15">Major facilitator superfamily (MFS) profile domain-containing protein</fullName>
    </recommendedName>
</protein>
<dbReference type="PANTHER" id="PTHR19444:SF13">
    <property type="entry name" value="PROTEIN UNC-93 HOMOLOG A"/>
    <property type="match status" value="1"/>
</dbReference>
<keyword evidence="12" id="KW-1185">Reference proteome</keyword>
<dbReference type="EMBL" id="VLTN01000001">
    <property type="protein sequence ID" value="KAA0157632.1"/>
    <property type="molecule type" value="Genomic_DNA"/>
</dbReference>
<dbReference type="Proteomes" id="UP000324907">
    <property type="component" value="Unassembled WGS sequence"/>
</dbReference>
<feature type="transmembrane region" description="Helical" evidence="6">
    <location>
        <begin position="141"/>
        <end position="166"/>
    </location>
</feature>
<evidence type="ECO:0000313" key="13">
    <source>
        <dbReference type="Proteomes" id="UP000324907"/>
    </source>
</evidence>
<comment type="subcellular location">
    <subcellularLocation>
        <location evidence="1">Membrane</location>
        <topology evidence="1">Multi-pass membrane protein</topology>
    </subcellularLocation>
</comment>
<evidence type="ECO:0000256" key="6">
    <source>
        <dbReference type="SAM" id="Phobius"/>
    </source>
</evidence>
<dbReference type="EMBL" id="VLTO01000002">
    <property type="protein sequence ID" value="KAA0177938.1"/>
    <property type="molecule type" value="Genomic_DNA"/>
</dbReference>
<dbReference type="InterPro" id="IPR036259">
    <property type="entry name" value="MFS_trans_sf"/>
</dbReference>
<comment type="similarity">
    <text evidence="2">Belongs to the unc-93 family.</text>
</comment>
<dbReference type="AlphaFoldDB" id="A0A5A8DLI7"/>
<evidence type="ECO:0000256" key="4">
    <source>
        <dbReference type="ARBA" id="ARBA00022989"/>
    </source>
</evidence>
<dbReference type="Pfam" id="PF05978">
    <property type="entry name" value="UNC-93"/>
    <property type="match status" value="1"/>
</dbReference>
<comment type="caution">
    <text evidence="8">The sequence shown here is derived from an EMBL/GenBank/DDBJ whole genome shotgun (WGS) entry which is preliminary data.</text>
</comment>
<dbReference type="Proteomes" id="UP000322899">
    <property type="component" value="Unassembled WGS sequence"/>
</dbReference>
<evidence type="ECO:0000256" key="1">
    <source>
        <dbReference type="ARBA" id="ARBA00004141"/>
    </source>
</evidence>
<feature type="transmembrane region" description="Helical" evidence="6">
    <location>
        <begin position="68"/>
        <end position="86"/>
    </location>
</feature>
<evidence type="ECO:0000256" key="3">
    <source>
        <dbReference type="ARBA" id="ARBA00022692"/>
    </source>
</evidence>
<keyword evidence="3 6" id="KW-0812">Transmembrane</keyword>
<evidence type="ECO:0000313" key="7">
    <source>
        <dbReference type="EMBL" id="KAA0157632.1"/>
    </source>
</evidence>
<evidence type="ECO:0000256" key="5">
    <source>
        <dbReference type="ARBA" id="ARBA00023136"/>
    </source>
</evidence>
<evidence type="ECO:0000313" key="12">
    <source>
        <dbReference type="Proteomes" id="UP000323011"/>
    </source>
</evidence>
<feature type="transmembrane region" description="Helical" evidence="6">
    <location>
        <begin position="344"/>
        <end position="362"/>
    </location>
</feature>
<gene>
    <name evidence="10" type="ORF">FNF27_00486</name>
    <name evidence="9" type="ORF">FNF28_00368</name>
    <name evidence="7" type="ORF">FNF29_00208</name>
    <name evidence="8" type="ORF">FNF31_01869</name>
</gene>
<evidence type="ECO:0000313" key="10">
    <source>
        <dbReference type="EMBL" id="KAA0177938.1"/>
    </source>
</evidence>
<keyword evidence="5 6" id="KW-0472">Membrane</keyword>
<feature type="transmembrane region" description="Helical" evidence="6">
    <location>
        <begin position="38"/>
        <end position="56"/>
    </location>
</feature>
<proteinExistence type="inferred from homology"/>
<evidence type="ECO:0008006" key="15">
    <source>
        <dbReference type="Google" id="ProtNLM"/>
    </source>
</evidence>
<dbReference type="GO" id="GO:0016020">
    <property type="term" value="C:membrane"/>
    <property type="evidence" value="ECO:0007669"/>
    <property type="project" value="UniProtKB-SubCell"/>
</dbReference>
<dbReference type="Gene3D" id="1.20.1250.20">
    <property type="entry name" value="MFS general substrate transporter like domains"/>
    <property type="match status" value="1"/>
</dbReference>
<dbReference type="PANTHER" id="PTHR19444">
    <property type="entry name" value="UNC-93 RELATED"/>
    <property type="match status" value="1"/>
</dbReference>
<dbReference type="SUPFAM" id="SSF103473">
    <property type="entry name" value="MFS general substrate transporter"/>
    <property type="match status" value="1"/>
</dbReference>
<reference evidence="11 12" key="1">
    <citation type="submission" date="2019-07" db="EMBL/GenBank/DDBJ databases">
        <title>Genomes of Cafeteria roenbergensis.</title>
        <authorList>
            <person name="Fischer M.G."/>
            <person name="Hackl T."/>
            <person name="Roman M."/>
        </authorList>
    </citation>
    <scope>NUCLEOTIDE SEQUENCE [LARGE SCALE GENOMIC DNA]</scope>
    <source>
        <strain evidence="7 12">BVI</strain>
        <strain evidence="8 14">Cflag</strain>
        <strain evidence="10 11">E4-10P</strain>
        <strain evidence="9 13">RCC970-E3</strain>
    </source>
</reference>
<dbReference type="EMBL" id="VLTM01000012">
    <property type="protein sequence ID" value="KAA0165524.1"/>
    <property type="molecule type" value="Genomic_DNA"/>
</dbReference>
<dbReference type="Proteomes" id="UP000325113">
    <property type="component" value="Unassembled WGS sequence"/>
</dbReference>
<organism evidence="8 14">
    <name type="scientific">Cafeteria roenbergensis</name>
    <name type="common">Marine flagellate</name>
    <dbReference type="NCBI Taxonomy" id="33653"/>
    <lineage>
        <taxon>Eukaryota</taxon>
        <taxon>Sar</taxon>
        <taxon>Stramenopiles</taxon>
        <taxon>Bigyra</taxon>
        <taxon>Opalozoa</taxon>
        <taxon>Bicosoecida</taxon>
        <taxon>Cafeteriaceae</taxon>
        <taxon>Cafeteria</taxon>
    </lineage>
</organism>
<feature type="transmembrane region" description="Helical" evidence="6">
    <location>
        <begin position="178"/>
        <end position="199"/>
    </location>
</feature>
<accession>A0A5A8DLI7</accession>
<dbReference type="OMA" id="TYMYSWE"/>
<dbReference type="InterPro" id="IPR051951">
    <property type="entry name" value="UNC-93_regulatory"/>
</dbReference>
<evidence type="ECO:0000313" key="11">
    <source>
        <dbReference type="Proteomes" id="UP000322899"/>
    </source>
</evidence>
<dbReference type="InterPro" id="IPR010291">
    <property type="entry name" value="Ion_channel_UNC-93"/>
</dbReference>
<evidence type="ECO:0000313" key="9">
    <source>
        <dbReference type="EMBL" id="KAA0172051.1"/>
    </source>
</evidence>
<feature type="transmembrane region" description="Helical" evidence="6">
    <location>
        <begin position="474"/>
        <end position="495"/>
    </location>
</feature>
<feature type="transmembrane region" description="Helical" evidence="6">
    <location>
        <begin position="369"/>
        <end position="387"/>
    </location>
</feature>
<feature type="transmembrane region" description="Helical" evidence="6">
    <location>
        <begin position="300"/>
        <end position="324"/>
    </location>
</feature>
<dbReference type="EMBL" id="VLTL01000003">
    <property type="protein sequence ID" value="KAA0172051.1"/>
    <property type="molecule type" value="Genomic_DNA"/>
</dbReference>
<dbReference type="OrthoDB" id="65530at2759"/>
<evidence type="ECO:0000313" key="14">
    <source>
        <dbReference type="Proteomes" id="UP000325113"/>
    </source>
</evidence>
<evidence type="ECO:0000256" key="2">
    <source>
        <dbReference type="ARBA" id="ARBA00009172"/>
    </source>
</evidence>
<evidence type="ECO:0000313" key="8">
    <source>
        <dbReference type="EMBL" id="KAA0165524.1"/>
    </source>
</evidence>
<dbReference type="Proteomes" id="UP000323011">
    <property type="component" value="Unassembled WGS sequence"/>
</dbReference>
<sequence>MVSANVCGAYITSGAFFLVFVAFNTAQALATTLMETEVANASLAALYGFFTLLCIITPKLVQYIGPKWSMLVGAIPYCLLVFSYVIPLKGMARMPLSIPVFSLVGVSASMLWTGNGIYLGRASVREATSTGEPIEAVTSRLNGVFWAVFQFTGLTGLVASSLVQLAAGKGNADAANQYLFIGLGVASLVGVCIFVFLPAQPPMTAAERAKEETERERLAAGDDLTLGSSKHATGVTHRTGGKVVAGDDDSLAVSADSPALNADGALAESMPDPADAPAAGGGATLMSTLNLLMTSRRMQLMLPIVIYNGMSLGWFFAQFPGFYAPHAGEGRQLLPTDMVGFVQGSFYLSNTLLSLVFGLLVARVGRKPVVIMAGIFAVLFLSTMLVLNGTDAVPACAKPDGEGCEPVSYVIVFALSIAFSVSDIVWESQVPAILQSSTFFEEESDRDAAQGNLRMWQSFGFAVQLAMNIFVKEMAIQVGLLLAVIVVAVGCMLYMDATVQRLDATRRLEATSPGASKSEASDHLLS</sequence>
<feature type="transmembrane region" description="Helical" evidence="6">
    <location>
        <begin position="98"/>
        <end position="120"/>
    </location>
</feature>
<name>A0A5A8DLI7_CAFRO</name>
<keyword evidence="4 6" id="KW-1133">Transmembrane helix</keyword>